<dbReference type="SUPFAM" id="SSF52151">
    <property type="entry name" value="FabD/lysophospholipase-like"/>
    <property type="match status" value="1"/>
</dbReference>
<dbReference type="InterPro" id="IPR004410">
    <property type="entry name" value="Malonyl_CoA-ACP_transAc_FabD"/>
</dbReference>
<evidence type="ECO:0000259" key="2">
    <source>
        <dbReference type="SMART" id="SM00827"/>
    </source>
</evidence>
<sequence>MSDGEFDDYTSKVSFMFPGQGAQYVGMAASICDEVPAAKKMFETAKEILGYDLLERCTNGPKEVLDSTEVSQPAIFVCSMAAVEKLRQEKGDAAVDEATCAMGLSLGEYSALCFAGALSFEDGVRVTKARGEAMQLASDATDGAMVSVIGLDSATVKDLCAAAAEKSGKPVAVANFLCNGNYAVSGASAACDVVEQIAKPDFKARMTVRLAVAGAFHTEFMSTAVDKLGTVLDSIEIGKPRIPVISNVDAKPHSDPKVIKELLKKQVTNPVLWENTMAEVLKRGYERGYECGPGKVVAGILKRVDRKAEITNVEV</sequence>
<dbReference type="GO" id="GO:0004314">
    <property type="term" value="F:[acyl-carrier-protein] S-malonyltransferase activity"/>
    <property type="evidence" value="ECO:0007669"/>
    <property type="project" value="InterPro"/>
</dbReference>
<dbReference type="Gene3D" id="3.40.366.10">
    <property type="entry name" value="Malonyl-Coenzyme A Acyl Carrier Protein, domain 2"/>
    <property type="match status" value="1"/>
</dbReference>
<dbReference type="NCBIfam" id="TIGR00128">
    <property type="entry name" value="fabD"/>
    <property type="match status" value="1"/>
</dbReference>
<comment type="similarity">
    <text evidence="1">Belongs to the FabD family.</text>
</comment>
<dbReference type="PANTHER" id="PTHR47170:SF2">
    <property type="entry name" value="MALONYL-COA:ACP TRANSACYLASE (MAT) DOMAIN-CONTAINING PROTEIN"/>
    <property type="match status" value="1"/>
</dbReference>
<gene>
    <name evidence="3" type="ORF">JKP88DRAFT_259440</name>
</gene>
<protein>
    <submittedName>
        <fullName evidence="3">Malonyl-CoA:ACP transacylase</fullName>
    </submittedName>
</protein>
<dbReference type="Gene3D" id="3.30.70.250">
    <property type="entry name" value="Malonyl-CoA ACP transacylase, ACP-binding"/>
    <property type="match status" value="1"/>
</dbReference>
<dbReference type="SUPFAM" id="SSF55048">
    <property type="entry name" value="Probable ACP-binding domain of malonyl-CoA ACP transacylase"/>
    <property type="match status" value="1"/>
</dbReference>
<dbReference type="Pfam" id="PF00698">
    <property type="entry name" value="Acyl_transf_1"/>
    <property type="match status" value="1"/>
</dbReference>
<evidence type="ECO:0000313" key="4">
    <source>
        <dbReference type="Proteomes" id="UP000664859"/>
    </source>
</evidence>
<dbReference type="InterPro" id="IPR001227">
    <property type="entry name" value="Ac_transferase_dom_sf"/>
</dbReference>
<dbReference type="PANTHER" id="PTHR47170">
    <property type="entry name" value="MALONYL-COA ACP TRANSACYLASE, ACP-BINDING"/>
    <property type="match status" value="1"/>
</dbReference>
<dbReference type="AlphaFoldDB" id="A0A835ZIZ1"/>
<dbReference type="InterPro" id="IPR014043">
    <property type="entry name" value="Acyl_transferase_dom"/>
</dbReference>
<reference evidence="3" key="1">
    <citation type="submission" date="2021-02" db="EMBL/GenBank/DDBJ databases">
        <title>First Annotated Genome of the Yellow-green Alga Tribonema minus.</title>
        <authorList>
            <person name="Mahan K.M."/>
        </authorList>
    </citation>
    <scope>NUCLEOTIDE SEQUENCE</scope>
    <source>
        <strain evidence="3">UTEX B ZZ1240</strain>
    </source>
</reference>
<accession>A0A835ZIZ1</accession>
<dbReference type="InterPro" id="IPR052760">
    <property type="entry name" value="Mitochondrial_malonyltrans"/>
</dbReference>
<proteinExistence type="inferred from homology"/>
<dbReference type="PIRSF" id="PIRSF000446">
    <property type="entry name" value="Mct"/>
    <property type="match status" value="1"/>
</dbReference>
<dbReference type="SMART" id="SM00827">
    <property type="entry name" value="PKS_AT"/>
    <property type="match status" value="1"/>
</dbReference>
<feature type="domain" description="Malonyl-CoA:ACP transacylase (MAT)" evidence="2">
    <location>
        <begin position="16"/>
        <end position="312"/>
    </location>
</feature>
<dbReference type="EMBL" id="JAFCMP010000010">
    <property type="protein sequence ID" value="KAG5192095.1"/>
    <property type="molecule type" value="Genomic_DNA"/>
</dbReference>
<dbReference type="Proteomes" id="UP000664859">
    <property type="component" value="Unassembled WGS sequence"/>
</dbReference>
<evidence type="ECO:0000256" key="1">
    <source>
        <dbReference type="ARBA" id="ARBA00008217"/>
    </source>
</evidence>
<dbReference type="InterPro" id="IPR024925">
    <property type="entry name" value="Malonyl_CoA-ACP_transAc"/>
</dbReference>
<dbReference type="OrthoDB" id="541883at2759"/>
<comment type="caution">
    <text evidence="3">The sequence shown here is derived from an EMBL/GenBank/DDBJ whole genome shotgun (WGS) entry which is preliminary data.</text>
</comment>
<keyword evidence="4" id="KW-1185">Reference proteome</keyword>
<organism evidence="3 4">
    <name type="scientific">Tribonema minus</name>
    <dbReference type="NCBI Taxonomy" id="303371"/>
    <lineage>
        <taxon>Eukaryota</taxon>
        <taxon>Sar</taxon>
        <taxon>Stramenopiles</taxon>
        <taxon>Ochrophyta</taxon>
        <taxon>PX clade</taxon>
        <taxon>Xanthophyceae</taxon>
        <taxon>Tribonematales</taxon>
        <taxon>Tribonemataceae</taxon>
        <taxon>Tribonema</taxon>
    </lineage>
</organism>
<dbReference type="InterPro" id="IPR016035">
    <property type="entry name" value="Acyl_Trfase/lysoPLipase"/>
</dbReference>
<evidence type="ECO:0000313" key="3">
    <source>
        <dbReference type="EMBL" id="KAG5192095.1"/>
    </source>
</evidence>
<name>A0A835ZIZ1_9STRA</name>
<dbReference type="InterPro" id="IPR016036">
    <property type="entry name" value="Malonyl_transacylase_ACP-bd"/>
</dbReference>